<reference evidence="3" key="1">
    <citation type="journal article" date="2005" name="Proc. Natl. Acad. Sci. U.S.A.">
        <title>The psychrophilic lifestyle as revealed by the genome sequence of Colwellia psychrerythraea 34H through genomic and proteomic analyses.</title>
        <authorList>
            <person name="Methe B.A."/>
            <person name="Nelson K.E."/>
            <person name="Deming J.W."/>
            <person name="Momen B."/>
            <person name="Melamud E."/>
            <person name="Zhang X."/>
            <person name="Moult J."/>
            <person name="Madupu R."/>
            <person name="Nelson W.C."/>
            <person name="Dodson R.J."/>
            <person name="Brinkac L.M."/>
            <person name="Daugherty S.C."/>
            <person name="Durkin A.S."/>
            <person name="DeBoy R.T."/>
            <person name="Kolonay J.F."/>
            <person name="Sullivan S.A."/>
            <person name="Zhou L."/>
            <person name="Davidsen T.M."/>
            <person name="Wu M."/>
            <person name="Huston A.L."/>
            <person name="Lewis M."/>
            <person name="Weaver B."/>
            <person name="Weidman J.F."/>
            <person name="Khouri H."/>
            <person name="Utterback T.R."/>
            <person name="Feldblyum T.V."/>
            <person name="Fraser C.M."/>
        </authorList>
    </citation>
    <scope>NUCLEOTIDE SEQUENCE [LARGE SCALE GENOMIC DNA]</scope>
    <source>
        <strain evidence="3">34H</strain>
    </source>
</reference>
<evidence type="ECO:0000256" key="1">
    <source>
        <dbReference type="SAM" id="Phobius"/>
    </source>
</evidence>
<keyword evidence="1" id="KW-0812">Transmembrane</keyword>
<keyword evidence="1" id="KW-0472">Membrane</keyword>
<protein>
    <submittedName>
        <fullName evidence="3">Phage shock domain protein</fullName>
    </submittedName>
</protein>
<dbReference type="KEGG" id="cps:CPS_4752"/>
<accession>Q47UX6</accession>
<sequence>MKYDREYSSIKNVRQTLCKDVANKKLTGVCAGIAKYYDFPRLAVRIVAIAVLIMLPVATGVAYVVASMLLPNSKYY</sequence>
<evidence type="ECO:0000313" key="4">
    <source>
        <dbReference type="Proteomes" id="UP000000547"/>
    </source>
</evidence>
<evidence type="ECO:0000313" key="3">
    <source>
        <dbReference type="EMBL" id="AAZ26053.1"/>
    </source>
</evidence>
<keyword evidence="1" id="KW-1133">Transmembrane helix</keyword>
<organism evidence="3 4">
    <name type="scientific">Colwellia psychrerythraea (strain 34H / ATCC BAA-681)</name>
    <name type="common">Vibrio psychroerythus</name>
    <dbReference type="NCBI Taxonomy" id="167879"/>
    <lineage>
        <taxon>Bacteria</taxon>
        <taxon>Pseudomonadati</taxon>
        <taxon>Pseudomonadota</taxon>
        <taxon>Gammaproteobacteria</taxon>
        <taxon>Alteromonadales</taxon>
        <taxon>Colwelliaceae</taxon>
        <taxon>Colwellia</taxon>
    </lineage>
</organism>
<gene>
    <name evidence="3" type="ordered locus">CPS_4752</name>
</gene>
<proteinExistence type="predicted"/>
<dbReference type="InterPro" id="IPR007168">
    <property type="entry name" value="Phageshock_PspC_N"/>
</dbReference>
<dbReference type="Pfam" id="PF04024">
    <property type="entry name" value="PspC"/>
    <property type="match status" value="1"/>
</dbReference>
<dbReference type="Proteomes" id="UP000000547">
    <property type="component" value="Chromosome"/>
</dbReference>
<feature type="transmembrane region" description="Helical" evidence="1">
    <location>
        <begin position="42"/>
        <end position="66"/>
    </location>
</feature>
<dbReference type="AlphaFoldDB" id="Q47UX6"/>
<feature type="domain" description="Phage shock protein PspC N-terminal" evidence="2">
    <location>
        <begin position="16"/>
        <end position="72"/>
    </location>
</feature>
<dbReference type="RefSeq" id="WP_011045477.1">
    <property type="nucleotide sequence ID" value="NC_003910.7"/>
</dbReference>
<dbReference type="EMBL" id="CP000083">
    <property type="protein sequence ID" value="AAZ26053.1"/>
    <property type="molecule type" value="Genomic_DNA"/>
</dbReference>
<dbReference type="STRING" id="167879.CPS_4752"/>
<name>Q47UX6_COLP3</name>
<dbReference type="eggNOG" id="COG1983">
    <property type="taxonomic scope" value="Bacteria"/>
</dbReference>
<evidence type="ECO:0000259" key="2">
    <source>
        <dbReference type="Pfam" id="PF04024"/>
    </source>
</evidence>
<dbReference type="HOGENOM" id="CLU_143433_4_3_6"/>